<dbReference type="PANTHER" id="PTHR43884:SF20">
    <property type="entry name" value="ACYL-COA DEHYDROGENASE FADE28"/>
    <property type="match status" value="1"/>
</dbReference>
<feature type="domain" description="Acyl-CoA dehydrogenase/oxidase C-terminal" evidence="7">
    <location>
        <begin position="232"/>
        <end position="361"/>
    </location>
</feature>
<feature type="domain" description="Acyl-CoA oxidase/dehydrogenase middle" evidence="8">
    <location>
        <begin position="122"/>
        <end position="215"/>
    </location>
</feature>
<evidence type="ECO:0000256" key="1">
    <source>
        <dbReference type="ARBA" id="ARBA00001974"/>
    </source>
</evidence>
<evidence type="ECO:0000256" key="5">
    <source>
        <dbReference type="ARBA" id="ARBA00023002"/>
    </source>
</evidence>
<dbReference type="EMBL" id="CP104064">
    <property type="protein sequence ID" value="WAH37141.1"/>
    <property type="molecule type" value="Genomic_DNA"/>
</dbReference>
<evidence type="ECO:0000256" key="3">
    <source>
        <dbReference type="ARBA" id="ARBA00022630"/>
    </source>
</evidence>
<proteinExistence type="inferred from homology"/>
<dbReference type="InterPro" id="IPR009100">
    <property type="entry name" value="AcylCoA_DH/oxidase_NM_dom_sf"/>
</dbReference>
<keyword evidence="4 6" id="KW-0274">FAD</keyword>
<dbReference type="RefSeq" id="WP_268044586.1">
    <property type="nucleotide sequence ID" value="NZ_CP104064.1"/>
</dbReference>
<gene>
    <name evidence="10" type="ORF">NZD86_00740</name>
</gene>
<evidence type="ECO:0000313" key="10">
    <source>
        <dbReference type="EMBL" id="WAH37141.1"/>
    </source>
</evidence>
<evidence type="ECO:0000256" key="2">
    <source>
        <dbReference type="ARBA" id="ARBA00009347"/>
    </source>
</evidence>
<dbReference type="PANTHER" id="PTHR43884">
    <property type="entry name" value="ACYL-COA DEHYDROGENASE"/>
    <property type="match status" value="1"/>
</dbReference>
<dbReference type="Gene3D" id="1.10.540.10">
    <property type="entry name" value="Acyl-CoA dehydrogenase/oxidase, N-terminal domain"/>
    <property type="match status" value="1"/>
</dbReference>
<dbReference type="Pfam" id="PF02771">
    <property type="entry name" value="Acyl-CoA_dh_N"/>
    <property type="match status" value="1"/>
</dbReference>
<dbReference type="Gene3D" id="2.40.110.10">
    <property type="entry name" value="Butyryl-CoA Dehydrogenase, subunit A, domain 2"/>
    <property type="match status" value="1"/>
</dbReference>
<reference evidence="10" key="1">
    <citation type="submission" date="2022-08" db="EMBL/GenBank/DDBJ databases">
        <title>Alicyclobacillus dauci DSM2870, complete genome.</title>
        <authorList>
            <person name="Wang Q."/>
            <person name="Cai R."/>
            <person name="Wang Z."/>
        </authorList>
    </citation>
    <scope>NUCLEOTIDE SEQUENCE</scope>
    <source>
        <strain evidence="10">DSM 28700</strain>
    </source>
</reference>
<feature type="domain" description="Acyl-CoA dehydrogenase/oxidase N-terminal" evidence="9">
    <location>
        <begin position="8"/>
        <end position="117"/>
    </location>
</feature>
<dbReference type="InterPro" id="IPR006091">
    <property type="entry name" value="Acyl-CoA_Oxase/DH_mid-dom"/>
</dbReference>
<keyword evidence="5 6" id="KW-0560">Oxidoreductase</keyword>
<evidence type="ECO:0000313" key="11">
    <source>
        <dbReference type="Proteomes" id="UP001164803"/>
    </source>
</evidence>
<accession>A0ABY6Z2T3</accession>
<dbReference type="InterPro" id="IPR037069">
    <property type="entry name" value="AcylCoA_DH/ox_N_sf"/>
</dbReference>
<evidence type="ECO:0000259" key="7">
    <source>
        <dbReference type="Pfam" id="PF00441"/>
    </source>
</evidence>
<dbReference type="InterPro" id="IPR036250">
    <property type="entry name" value="AcylCo_DH-like_C"/>
</dbReference>
<dbReference type="SUPFAM" id="SSF47203">
    <property type="entry name" value="Acyl-CoA dehydrogenase C-terminal domain-like"/>
    <property type="match status" value="1"/>
</dbReference>
<name>A0ABY6Z2T3_9BACL</name>
<sequence>MSFESKHELHQSIRQGIRALCKRFPESYWRGLDEEHQYPDEFITALTDAGWLSILIPEEYNGGGLGISEAAVVLEEINRSGGNAAPGHAQMYTMGALLRHGSKEQKEHWLPQIATGKVRLQAFGITEPTAGSDTTNISTFAERKGDVYRIHGQKVFISRVQHSDLMMLIARTTPRDKVQRKTDGLSLFLLDLRNQGNRVTVHPIRTMVNHETNQVFLDGAEVPVENRIGEEGNGFRYLLSGVNAERILVGSECIGDGRYFIDKAVEYASSRVVFGREIGKNQGVQFPIAQAYMDLEAATLMRDRAADMFDHGIQCGAEANMAKYLASEASWKAANATMSTFGGYGLAVEYNIERKFREARLPIVAPISNNLVTSYVAEHVLGLPRSY</sequence>
<organism evidence="10 11">
    <name type="scientific">Alicyclobacillus dauci</name>
    <dbReference type="NCBI Taxonomy" id="1475485"/>
    <lineage>
        <taxon>Bacteria</taxon>
        <taxon>Bacillati</taxon>
        <taxon>Bacillota</taxon>
        <taxon>Bacilli</taxon>
        <taxon>Bacillales</taxon>
        <taxon>Alicyclobacillaceae</taxon>
        <taxon>Alicyclobacillus</taxon>
    </lineage>
</organism>
<comment type="cofactor">
    <cofactor evidence="1 6">
        <name>FAD</name>
        <dbReference type="ChEBI" id="CHEBI:57692"/>
    </cofactor>
</comment>
<dbReference type="Pfam" id="PF00441">
    <property type="entry name" value="Acyl-CoA_dh_1"/>
    <property type="match status" value="1"/>
</dbReference>
<comment type="similarity">
    <text evidence="2 6">Belongs to the acyl-CoA dehydrogenase family.</text>
</comment>
<dbReference type="Pfam" id="PF02770">
    <property type="entry name" value="Acyl-CoA_dh_M"/>
    <property type="match status" value="1"/>
</dbReference>
<protein>
    <submittedName>
        <fullName evidence="10">Acyl-CoA/acyl-ACP dehydrogenase</fullName>
    </submittedName>
</protein>
<evidence type="ECO:0000259" key="9">
    <source>
        <dbReference type="Pfam" id="PF02771"/>
    </source>
</evidence>
<keyword evidence="11" id="KW-1185">Reference proteome</keyword>
<dbReference type="Gene3D" id="1.20.140.10">
    <property type="entry name" value="Butyryl-CoA Dehydrogenase, subunit A, domain 3"/>
    <property type="match status" value="1"/>
</dbReference>
<dbReference type="InterPro" id="IPR009075">
    <property type="entry name" value="AcylCo_DH/oxidase_C"/>
</dbReference>
<dbReference type="SUPFAM" id="SSF56645">
    <property type="entry name" value="Acyl-CoA dehydrogenase NM domain-like"/>
    <property type="match status" value="1"/>
</dbReference>
<keyword evidence="3 6" id="KW-0285">Flavoprotein</keyword>
<dbReference type="PIRSF" id="PIRSF016578">
    <property type="entry name" value="HsaA"/>
    <property type="match status" value="1"/>
</dbReference>
<dbReference type="Proteomes" id="UP001164803">
    <property type="component" value="Chromosome"/>
</dbReference>
<dbReference type="InterPro" id="IPR013786">
    <property type="entry name" value="AcylCoA_DH/ox_N"/>
</dbReference>
<evidence type="ECO:0000256" key="4">
    <source>
        <dbReference type="ARBA" id="ARBA00022827"/>
    </source>
</evidence>
<evidence type="ECO:0000256" key="6">
    <source>
        <dbReference type="RuleBase" id="RU362125"/>
    </source>
</evidence>
<dbReference type="InterPro" id="IPR046373">
    <property type="entry name" value="Acyl-CoA_Oxase/DH_mid-dom_sf"/>
</dbReference>
<evidence type="ECO:0000259" key="8">
    <source>
        <dbReference type="Pfam" id="PF02770"/>
    </source>
</evidence>